<organism evidence="4 5">
    <name type="scientific">[Clostridium] aminophilum</name>
    <dbReference type="NCBI Taxonomy" id="1526"/>
    <lineage>
        <taxon>Bacteria</taxon>
        <taxon>Bacillati</taxon>
        <taxon>Bacillota</taxon>
        <taxon>Clostridia</taxon>
        <taxon>Lachnospirales</taxon>
        <taxon>Lachnospiraceae</taxon>
    </lineage>
</organism>
<feature type="domain" description="D-isomer specific 2-hydroxyacid dehydrogenase NAD-binding" evidence="3">
    <location>
        <begin position="140"/>
        <end position="280"/>
    </location>
</feature>
<dbReference type="GO" id="GO:0051287">
    <property type="term" value="F:NAD binding"/>
    <property type="evidence" value="ECO:0007669"/>
    <property type="project" value="InterPro"/>
</dbReference>
<gene>
    <name evidence="4" type="ORF">SAMN04487771_10082</name>
</gene>
<dbReference type="Pfam" id="PF02826">
    <property type="entry name" value="2-Hacid_dh_C"/>
    <property type="match status" value="1"/>
</dbReference>
<dbReference type="AlphaFoldDB" id="A0A1I0CM94"/>
<proteinExistence type="inferred from homology"/>
<dbReference type="InterPro" id="IPR006140">
    <property type="entry name" value="D-isomer_DH_NAD-bd"/>
</dbReference>
<dbReference type="SUPFAM" id="SSF51735">
    <property type="entry name" value="NAD(P)-binding Rossmann-fold domains"/>
    <property type="match status" value="1"/>
</dbReference>
<dbReference type="Gene3D" id="3.40.50.720">
    <property type="entry name" value="NAD(P)-binding Rossmann-like Domain"/>
    <property type="match status" value="2"/>
</dbReference>
<evidence type="ECO:0000259" key="3">
    <source>
        <dbReference type="Pfam" id="PF02826"/>
    </source>
</evidence>
<name>A0A1I0CM94_9FIRM</name>
<dbReference type="InterPro" id="IPR058205">
    <property type="entry name" value="D-LDH-like"/>
</dbReference>
<evidence type="ECO:0000313" key="5">
    <source>
        <dbReference type="Proteomes" id="UP000199820"/>
    </source>
</evidence>
<keyword evidence="5" id="KW-1185">Reference proteome</keyword>
<dbReference type="Proteomes" id="UP000199820">
    <property type="component" value="Unassembled WGS sequence"/>
</dbReference>
<dbReference type="EMBL" id="FOIL01000008">
    <property type="protein sequence ID" value="SET20767.1"/>
    <property type="molecule type" value="Genomic_DNA"/>
</dbReference>
<protein>
    <submittedName>
        <fullName evidence="4">D-lactate dehydrogenase</fullName>
    </submittedName>
</protein>
<dbReference type="PANTHER" id="PTHR43026:SF1">
    <property type="entry name" value="2-HYDROXYACID DEHYDROGENASE HOMOLOG 1-RELATED"/>
    <property type="match status" value="1"/>
</dbReference>
<keyword evidence="2" id="KW-0520">NAD</keyword>
<reference evidence="5" key="1">
    <citation type="submission" date="2016-10" db="EMBL/GenBank/DDBJ databases">
        <authorList>
            <person name="Varghese N."/>
            <person name="Submissions S."/>
        </authorList>
    </citation>
    <scope>NUCLEOTIDE SEQUENCE [LARGE SCALE GENOMIC DNA]</scope>
    <source>
        <strain evidence="5">KH1P1</strain>
    </source>
</reference>
<comment type="similarity">
    <text evidence="1">Belongs to the D-isomer specific 2-hydroxyacid dehydrogenase family.</text>
</comment>
<dbReference type="STRING" id="1526.SAMN02910262_00073"/>
<dbReference type="OrthoDB" id="9783456at2"/>
<dbReference type="RefSeq" id="WP_074648905.1">
    <property type="nucleotide sequence ID" value="NZ_FOIL01000008.1"/>
</dbReference>
<dbReference type="PANTHER" id="PTHR43026">
    <property type="entry name" value="2-HYDROXYACID DEHYDROGENASE HOMOLOG 1-RELATED"/>
    <property type="match status" value="1"/>
</dbReference>
<dbReference type="eggNOG" id="COG1052">
    <property type="taxonomic scope" value="Bacteria"/>
</dbReference>
<sequence>MGKKYNIIHFEALGAENEHLKDETAQAIRDGLLPKEFTSLVTDETLQEYMREHPDTELPDIISIKTHSKVPEEYLRGAKKSIITRSAGYDHVEELEDVANVASLREYCVNAVAQTAMKLLYDTAGCLNEYTLNAATFERMKADSFIELNEERVATVFGVGKIGKHIYDLLRANGLTVQAVDIREKELDELYGHTVHFVSKEQAAKNSDIIINSMNLTRIPESRFYNVGYFSEEYLRSCKKGLIFVNVTRGEIAPESAILKLYEEGHLSGFGTDVFSHEDEFTQFIRHKIYSNNPDVLAGKYLIDIAEARTGNIYVQPHQGFNSDAAAKAKAKDAIHHVTAWYRNAGTHFEEQLPYYAM</sequence>
<dbReference type="GO" id="GO:0008720">
    <property type="term" value="F:D-lactate dehydrogenase (NAD+) activity"/>
    <property type="evidence" value="ECO:0007669"/>
    <property type="project" value="TreeGrafter"/>
</dbReference>
<accession>A0A1I0CM94</accession>
<evidence type="ECO:0000313" key="4">
    <source>
        <dbReference type="EMBL" id="SET20767.1"/>
    </source>
</evidence>
<dbReference type="InterPro" id="IPR036291">
    <property type="entry name" value="NAD(P)-bd_dom_sf"/>
</dbReference>
<evidence type="ECO:0000256" key="1">
    <source>
        <dbReference type="ARBA" id="ARBA00005854"/>
    </source>
</evidence>
<evidence type="ECO:0000256" key="2">
    <source>
        <dbReference type="ARBA" id="ARBA00023027"/>
    </source>
</evidence>